<dbReference type="SUPFAM" id="SSF140996">
    <property type="entry name" value="Hermes dimerisation domain"/>
    <property type="match status" value="1"/>
</dbReference>
<dbReference type="Proteomes" id="UP000663854">
    <property type="component" value="Unassembled WGS sequence"/>
</dbReference>
<feature type="domain" description="Hermes trasposase DNA-binding" evidence="1">
    <location>
        <begin position="5"/>
        <end position="52"/>
    </location>
</feature>
<gene>
    <name evidence="3" type="ORF">JXQ802_LOCUS46266</name>
    <name evidence="2" type="ORF">PYM288_LOCUS20421</name>
</gene>
<evidence type="ECO:0000313" key="2">
    <source>
        <dbReference type="EMBL" id="CAF1115681.1"/>
    </source>
</evidence>
<keyword evidence="4" id="KW-1185">Reference proteome</keyword>
<protein>
    <recommendedName>
        <fullName evidence="1">Hermes trasposase DNA-binding domain-containing protein</fullName>
    </recommendedName>
</protein>
<dbReference type="Pfam" id="PF10683">
    <property type="entry name" value="DBD_Tnp_Hermes"/>
    <property type="match status" value="1"/>
</dbReference>
<reference evidence="3" key="1">
    <citation type="submission" date="2021-02" db="EMBL/GenBank/DDBJ databases">
        <authorList>
            <person name="Nowell W R."/>
        </authorList>
    </citation>
    <scope>NUCLEOTIDE SEQUENCE</scope>
</reference>
<accession>A0A815ZAD2</accession>
<sequence length="87" mass="9844">MKDLCAKLFCTDLQQFIIVEDYGFEHLPSMFIKIGAEYGLIDVKELLPSRQTVVRAVNDLATKFRVDLKNELSESLCAKAVTIVSDF</sequence>
<dbReference type="Gene3D" id="1.10.10.1070">
    <property type="entry name" value="Zinc finger, BED domain-containing"/>
    <property type="match status" value="1"/>
</dbReference>
<dbReference type="Proteomes" id="UP000663870">
    <property type="component" value="Unassembled WGS sequence"/>
</dbReference>
<organism evidence="3 4">
    <name type="scientific">Rotaria sordida</name>
    <dbReference type="NCBI Taxonomy" id="392033"/>
    <lineage>
        <taxon>Eukaryota</taxon>
        <taxon>Metazoa</taxon>
        <taxon>Spiralia</taxon>
        <taxon>Gnathifera</taxon>
        <taxon>Rotifera</taxon>
        <taxon>Eurotatoria</taxon>
        <taxon>Bdelloidea</taxon>
        <taxon>Philodinida</taxon>
        <taxon>Philodinidae</taxon>
        <taxon>Rotaria</taxon>
    </lineage>
</organism>
<evidence type="ECO:0000259" key="1">
    <source>
        <dbReference type="Pfam" id="PF10683"/>
    </source>
</evidence>
<dbReference type="EMBL" id="CAJNOL010004120">
    <property type="protein sequence ID" value="CAF1581452.1"/>
    <property type="molecule type" value="Genomic_DNA"/>
</dbReference>
<dbReference type="InterPro" id="IPR018473">
    <property type="entry name" value="Hermes_transposase_DNA-db"/>
</dbReference>
<evidence type="ECO:0000313" key="4">
    <source>
        <dbReference type="Proteomes" id="UP000663870"/>
    </source>
</evidence>
<proteinExistence type="predicted"/>
<dbReference type="EMBL" id="CAJNOH010000744">
    <property type="protein sequence ID" value="CAF1115681.1"/>
    <property type="molecule type" value="Genomic_DNA"/>
</dbReference>
<comment type="caution">
    <text evidence="3">The sequence shown here is derived from an EMBL/GenBank/DDBJ whole genome shotgun (WGS) entry which is preliminary data.</text>
</comment>
<name>A0A815ZAD2_9BILA</name>
<evidence type="ECO:0000313" key="3">
    <source>
        <dbReference type="EMBL" id="CAF1581452.1"/>
    </source>
</evidence>
<dbReference type="AlphaFoldDB" id="A0A815ZAD2"/>